<dbReference type="GO" id="GO:0003676">
    <property type="term" value="F:nucleic acid binding"/>
    <property type="evidence" value="ECO:0007669"/>
    <property type="project" value="InterPro"/>
</dbReference>
<evidence type="ECO:0000259" key="1">
    <source>
        <dbReference type="PROSITE" id="PS50994"/>
    </source>
</evidence>
<gene>
    <name evidence="2" type="ORF">SAMN02745194_00686</name>
</gene>
<evidence type="ECO:0000313" key="3">
    <source>
        <dbReference type="Proteomes" id="UP000184387"/>
    </source>
</evidence>
<proteinExistence type="predicted"/>
<dbReference type="Gene3D" id="3.30.420.10">
    <property type="entry name" value="Ribonuclease H-like superfamily/Ribonuclease H"/>
    <property type="match status" value="1"/>
</dbReference>
<dbReference type="PROSITE" id="PS50994">
    <property type="entry name" value="INTEGRASE"/>
    <property type="match status" value="1"/>
</dbReference>
<organism evidence="2 3">
    <name type="scientific">Muricoccus roseus</name>
    <dbReference type="NCBI Taxonomy" id="198092"/>
    <lineage>
        <taxon>Bacteria</taxon>
        <taxon>Pseudomonadati</taxon>
        <taxon>Pseudomonadota</taxon>
        <taxon>Alphaproteobacteria</taxon>
        <taxon>Acetobacterales</taxon>
        <taxon>Roseomonadaceae</taxon>
        <taxon>Muricoccus</taxon>
    </lineage>
</organism>
<keyword evidence="3" id="KW-1185">Reference proteome</keyword>
<dbReference type="GO" id="GO:0015074">
    <property type="term" value="P:DNA integration"/>
    <property type="evidence" value="ECO:0007669"/>
    <property type="project" value="InterPro"/>
</dbReference>
<dbReference type="InterPro" id="IPR036397">
    <property type="entry name" value="RNaseH_sf"/>
</dbReference>
<dbReference type="Pfam" id="PF13683">
    <property type="entry name" value="rve_3"/>
    <property type="match status" value="1"/>
</dbReference>
<protein>
    <submittedName>
        <fullName evidence="2">Integrase core domain-containing protein</fullName>
    </submittedName>
</protein>
<accession>A0A1M6CFX1</accession>
<evidence type="ECO:0000313" key="2">
    <source>
        <dbReference type="EMBL" id="SHI59644.1"/>
    </source>
</evidence>
<dbReference type="SUPFAM" id="SSF53098">
    <property type="entry name" value="Ribonuclease H-like"/>
    <property type="match status" value="1"/>
</dbReference>
<dbReference type="InterPro" id="IPR001584">
    <property type="entry name" value="Integrase_cat-core"/>
</dbReference>
<dbReference type="PANTHER" id="PTHR35004">
    <property type="entry name" value="TRANSPOSASE RV3428C-RELATED"/>
    <property type="match status" value="1"/>
</dbReference>
<dbReference type="InterPro" id="IPR012337">
    <property type="entry name" value="RNaseH-like_sf"/>
</dbReference>
<sequence>MAIGAAFLRGVLAAFPYQLRAVLTDNGIAFADAPRHRSGPTARYRGHAFDRVCWEHGIEHRLTKPYHPWTNGQAERMNRTVKDATVKAFHYPDLAALQAHVLAFVRAYNFAKHLKALRWRTPFQAACDAWTKNPAIFTINPHHLIPGPNNSTLAGTAAVPLA</sequence>
<name>A0A1M6CFX1_9PROT</name>
<dbReference type="PANTHER" id="PTHR35004:SF7">
    <property type="entry name" value="INTEGRASE PROTEIN"/>
    <property type="match status" value="1"/>
</dbReference>
<reference evidence="2 3" key="1">
    <citation type="submission" date="2016-11" db="EMBL/GenBank/DDBJ databases">
        <authorList>
            <person name="Jaros S."/>
            <person name="Januszkiewicz K."/>
            <person name="Wedrychowicz H."/>
        </authorList>
    </citation>
    <scope>NUCLEOTIDE SEQUENCE [LARGE SCALE GENOMIC DNA]</scope>
    <source>
        <strain evidence="2 3">DSM 14916</strain>
    </source>
</reference>
<dbReference type="EMBL" id="FQZF01000003">
    <property type="protein sequence ID" value="SHI59644.1"/>
    <property type="molecule type" value="Genomic_DNA"/>
</dbReference>
<dbReference type="Proteomes" id="UP000184387">
    <property type="component" value="Unassembled WGS sequence"/>
</dbReference>
<feature type="domain" description="Integrase catalytic" evidence="1">
    <location>
        <begin position="1"/>
        <end position="130"/>
    </location>
</feature>
<dbReference type="AlphaFoldDB" id="A0A1M6CFX1"/>